<keyword evidence="2" id="KW-0479">Metal-binding</keyword>
<name>A0A1D1UJN9_RAMVA</name>
<evidence type="ECO:0000256" key="2">
    <source>
        <dbReference type="ARBA" id="ARBA00022723"/>
    </source>
</evidence>
<dbReference type="GO" id="GO:0046872">
    <property type="term" value="F:metal ion binding"/>
    <property type="evidence" value="ECO:0007669"/>
    <property type="project" value="UniProtKB-KW"/>
</dbReference>
<dbReference type="InterPro" id="IPR027806">
    <property type="entry name" value="HARBI1_dom"/>
</dbReference>
<dbReference type="EMBL" id="BDGG01000001">
    <property type="protein sequence ID" value="GAU89944.1"/>
    <property type="molecule type" value="Genomic_DNA"/>
</dbReference>
<sequence>MMNKFRRFPEVQGTARVFRAVDGTHINYPALDNKREEYINRHRKYSLNVQGLVDPDCRFLHVSTGAPGRVHDSRVFVNSGLLDNLPDGYQILSYIHQGYYTQHEPRRAV</sequence>
<dbReference type="Pfam" id="PF13359">
    <property type="entry name" value="DDE_Tnp_4"/>
    <property type="match status" value="1"/>
</dbReference>
<organism evidence="4 5">
    <name type="scientific">Ramazzottius varieornatus</name>
    <name type="common">Water bear</name>
    <name type="synonym">Tardigrade</name>
    <dbReference type="NCBI Taxonomy" id="947166"/>
    <lineage>
        <taxon>Eukaryota</taxon>
        <taxon>Metazoa</taxon>
        <taxon>Ecdysozoa</taxon>
        <taxon>Tardigrada</taxon>
        <taxon>Eutardigrada</taxon>
        <taxon>Parachela</taxon>
        <taxon>Hypsibioidea</taxon>
        <taxon>Ramazzottiidae</taxon>
        <taxon>Ramazzottius</taxon>
    </lineage>
</organism>
<reference evidence="4 5" key="1">
    <citation type="journal article" date="2016" name="Nat. Commun.">
        <title>Extremotolerant tardigrade genome and improved radiotolerance of human cultured cells by tardigrade-unique protein.</title>
        <authorList>
            <person name="Hashimoto T."/>
            <person name="Horikawa D.D."/>
            <person name="Saito Y."/>
            <person name="Kuwahara H."/>
            <person name="Kozuka-Hata H."/>
            <person name="Shin-I T."/>
            <person name="Minakuchi Y."/>
            <person name="Ohishi K."/>
            <person name="Motoyama A."/>
            <person name="Aizu T."/>
            <person name="Enomoto A."/>
            <person name="Kondo K."/>
            <person name="Tanaka S."/>
            <person name="Hara Y."/>
            <person name="Koshikawa S."/>
            <person name="Sagara H."/>
            <person name="Miura T."/>
            <person name="Yokobori S."/>
            <person name="Miyagawa K."/>
            <person name="Suzuki Y."/>
            <person name="Kubo T."/>
            <person name="Oyama M."/>
            <person name="Kohara Y."/>
            <person name="Fujiyama A."/>
            <person name="Arakawa K."/>
            <person name="Katayama T."/>
            <person name="Toyoda A."/>
            <person name="Kunieda T."/>
        </authorList>
    </citation>
    <scope>NUCLEOTIDE SEQUENCE [LARGE SCALE GENOMIC DNA]</scope>
    <source>
        <strain evidence="4 5">YOKOZUNA-1</strain>
    </source>
</reference>
<comment type="cofactor">
    <cofactor evidence="1">
        <name>a divalent metal cation</name>
        <dbReference type="ChEBI" id="CHEBI:60240"/>
    </cofactor>
</comment>
<evidence type="ECO:0000256" key="1">
    <source>
        <dbReference type="ARBA" id="ARBA00001968"/>
    </source>
</evidence>
<dbReference type="AlphaFoldDB" id="A0A1D1UJN9"/>
<gene>
    <name evidence="4" type="primary">RvY_02435-1</name>
    <name evidence="4" type="synonym">RvY_02435.1</name>
    <name evidence="4" type="ORF">RvY_02435</name>
</gene>
<feature type="domain" description="DDE Tnp4" evidence="3">
    <location>
        <begin position="21"/>
        <end position="92"/>
    </location>
</feature>
<evidence type="ECO:0000313" key="4">
    <source>
        <dbReference type="EMBL" id="GAU89944.1"/>
    </source>
</evidence>
<proteinExistence type="predicted"/>
<comment type="caution">
    <text evidence="4">The sequence shown here is derived from an EMBL/GenBank/DDBJ whole genome shotgun (WGS) entry which is preliminary data.</text>
</comment>
<accession>A0A1D1UJN9</accession>
<dbReference type="OrthoDB" id="2668416at2759"/>
<dbReference type="STRING" id="947166.A0A1D1UJN9"/>
<protein>
    <recommendedName>
        <fullName evidence="3">DDE Tnp4 domain-containing protein</fullName>
    </recommendedName>
</protein>
<evidence type="ECO:0000259" key="3">
    <source>
        <dbReference type="Pfam" id="PF13359"/>
    </source>
</evidence>
<evidence type="ECO:0000313" key="5">
    <source>
        <dbReference type="Proteomes" id="UP000186922"/>
    </source>
</evidence>
<dbReference type="Proteomes" id="UP000186922">
    <property type="component" value="Unassembled WGS sequence"/>
</dbReference>
<keyword evidence="5" id="KW-1185">Reference proteome</keyword>